<evidence type="ECO:0000256" key="5">
    <source>
        <dbReference type="ARBA" id="ARBA00023002"/>
    </source>
</evidence>
<protein>
    <recommendedName>
        <fullName evidence="9">FAD/NAD(P)-binding domain-containing protein</fullName>
    </recommendedName>
</protein>
<dbReference type="PANTHER" id="PTHR42877">
    <property type="entry name" value="L-ORNITHINE N(5)-MONOOXYGENASE-RELATED"/>
    <property type="match status" value="1"/>
</dbReference>
<sequence length="635" mass="71154">MATAILSEPYNGKHLSIDTHQDANIRTKDTTPVFHKLPSTNSTRTQSSGPRTIEPPFILEDHPVDESLSIKAIVVGAGITGITAGVLLPIKVPGLQLQIYERHPDIVSYLLHRNESAVMCPPMKVYQSTFSPTTAWTENYSRGSEIKDYWKSLANKYDIWKYVKLRSEVLRATWSEMKGKWIVEIKQTDEQTRRSVVLHDEAEFLVTSTGRFSSPKLPDIPGLGEFQGPVIHTSAWDNAFDPTGKKLALIGNGASGLQILPQLQKMASHVDHYTRNPTWVAGTLGAEKLSRDVPIPEELKTRWAENPHEYHQYRKDLEAQAWTRFAIVERGGAKNQSARVDFEKLMSTRLGDRQDLKPLVIPEFPPNCRRLTPGPGYLEAVTQSNVSYIRTPILSATPLGIQTQQGEERPVDAIICATGADIAKTPAFPIVNARGENLQNTWRHGGDPGFPDTYLGMAAAEFPNLFFLMGPNAGAGFAGTLPHAVENQVTYVAKILRKASSQRIRTIVPSQAAVRDFRAYCESFFPRTVISDGCSSWYNNHTEGGRIVAVWPGSGSHVNHVRREVRWEDFEYTYHNRQNNRFGYFGNGWTARDVASRDYGDQAQDLSDFTPYLKVEARIEGGVDLRGYHEAWYEV</sequence>
<keyword evidence="5" id="KW-0560">Oxidoreductase</keyword>
<evidence type="ECO:0000256" key="2">
    <source>
        <dbReference type="ARBA" id="ARBA00010139"/>
    </source>
</evidence>
<evidence type="ECO:0008006" key="9">
    <source>
        <dbReference type="Google" id="ProtNLM"/>
    </source>
</evidence>
<reference evidence="7" key="2">
    <citation type="submission" date="2020-02" db="EMBL/GenBank/DDBJ databases">
        <authorList>
            <person name="Gilchrist C.L.M."/>
            <person name="Chooi Y.-H."/>
        </authorList>
    </citation>
    <scope>NUCLEOTIDE SEQUENCE</scope>
    <source>
        <strain evidence="7">MST-FP2251</strain>
    </source>
</reference>
<dbReference type="Proteomes" id="UP001194746">
    <property type="component" value="Unassembled WGS sequence"/>
</dbReference>
<evidence type="ECO:0000256" key="4">
    <source>
        <dbReference type="ARBA" id="ARBA00022827"/>
    </source>
</evidence>
<dbReference type="Gene3D" id="3.50.50.60">
    <property type="entry name" value="FAD/NAD(P)-binding domain"/>
    <property type="match status" value="3"/>
</dbReference>
<gene>
    <name evidence="7" type="ORF">FE257_004464</name>
</gene>
<reference evidence="7" key="1">
    <citation type="journal article" date="2019" name="Beilstein J. Org. Chem.">
        <title>Nanangenines: drimane sesquiterpenoids as the dominant metabolite cohort of a novel Australian fungus, Aspergillus nanangensis.</title>
        <authorList>
            <person name="Lacey H.J."/>
            <person name="Gilchrist C.L.M."/>
            <person name="Crombie A."/>
            <person name="Kalaitzis J.A."/>
            <person name="Vuong D."/>
            <person name="Rutledge P.J."/>
            <person name="Turner P."/>
            <person name="Pitt J.I."/>
            <person name="Lacey E."/>
            <person name="Chooi Y.H."/>
            <person name="Piggott A.M."/>
        </authorList>
    </citation>
    <scope>NUCLEOTIDE SEQUENCE</scope>
    <source>
        <strain evidence="7">MST-FP2251</strain>
    </source>
</reference>
<evidence type="ECO:0000313" key="7">
    <source>
        <dbReference type="EMBL" id="KAF9894843.1"/>
    </source>
</evidence>
<evidence type="ECO:0000256" key="3">
    <source>
        <dbReference type="ARBA" id="ARBA00022630"/>
    </source>
</evidence>
<accession>A0AAD4CZU2</accession>
<comment type="caution">
    <text evidence="7">The sequence shown here is derived from an EMBL/GenBank/DDBJ whole genome shotgun (WGS) entry which is preliminary data.</text>
</comment>
<feature type="compositionally biased region" description="Polar residues" evidence="6">
    <location>
        <begin position="38"/>
        <end position="50"/>
    </location>
</feature>
<dbReference type="PANTHER" id="PTHR42877:SF6">
    <property type="entry name" value="MONOOXYGENASE, PUTATIVE (AFU_ORTHOLOGUE AFUA_3G15050)-RELATED"/>
    <property type="match status" value="1"/>
</dbReference>
<dbReference type="EMBL" id="VCAU01000002">
    <property type="protein sequence ID" value="KAF9894843.1"/>
    <property type="molecule type" value="Genomic_DNA"/>
</dbReference>
<evidence type="ECO:0000256" key="6">
    <source>
        <dbReference type="SAM" id="MobiDB-lite"/>
    </source>
</evidence>
<name>A0AAD4CZU2_ASPNN</name>
<dbReference type="Pfam" id="PF00743">
    <property type="entry name" value="FMO-like"/>
    <property type="match status" value="1"/>
</dbReference>
<organism evidence="7 8">
    <name type="scientific">Aspergillus nanangensis</name>
    <dbReference type="NCBI Taxonomy" id="2582783"/>
    <lineage>
        <taxon>Eukaryota</taxon>
        <taxon>Fungi</taxon>
        <taxon>Dikarya</taxon>
        <taxon>Ascomycota</taxon>
        <taxon>Pezizomycotina</taxon>
        <taxon>Eurotiomycetes</taxon>
        <taxon>Eurotiomycetidae</taxon>
        <taxon>Eurotiales</taxon>
        <taxon>Aspergillaceae</taxon>
        <taxon>Aspergillus</taxon>
        <taxon>Aspergillus subgen. Circumdati</taxon>
    </lineage>
</organism>
<dbReference type="GO" id="GO:0050661">
    <property type="term" value="F:NADP binding"/>
    <property type="evidence" value="ECO:0007669"/>
    <property type="project" value="InterPro"/>
</dbReference>
<dbReference type="GO" id="GO:0050660">
    <property type="term" value="F:flavin adenine dinucleotide binding"/>
    <property type="evidence" value="ECO:0007669"/>
    <property type="project" value="InterPro"/>
</dbReference>
<proteinExistence type="inferred from homology"/>
<keyword evidence="3" id="KW-0285">Flavoprotein</keyword>
<dbReference type="InterPro" id="IPR020946">
    <property type="entry name" value="Flavin_mOase-like"/>
</dbReference>
<comment type="cofactor">
    <cofactor evidence="1">
        <name>FAD</name>
        <dbReference type="ChEBI" id="CHEBI:57692"/>
    </cofactor>
</comment>
<dbReference type="SUPFAM" id="SSF51905">
    <property type="entry name" value="FAD/NAD(P)-binding domain"/>
    <property type="match status" value="1"/>
</dbReference>
<evidence type="ECO:0000313" key="8">
    <source>
        <dbReference type="Proteomes" id="UP001194746"/>
    </source>
</evidence>
<feature type="region of interest" description="Disordered" evidence="6">
    <location>
        <begin position="29"/>
        <end position="56"/>
    </location>
</feature>
<dbReference type="GO" id="GO:0004499">
    <property type="term" value="F:N,N-dimethylaniline monooxygenase activity"/>
    <property type="evidence" value="ECO:0007669"/>
    <property type="project" value="InterPro"/>
</dbReference>
<keyword evidence="8" id="KW-1185">Reference proteome</keyword>
<dbReference type="AlphaFoldDB" id="A0AAD4CZU2"/>
<keyword evidence="4" id="KW-0274">FAD</keyword>
<comment type="similarity">
    <text evidence="2">Belongs to the FAD-binding monooxygenase family.</text>
</comment>
<dbReference type="InterPro" id="IPR051209">
    <property type="entry name" value="FAD-bind_Monooxygenase_sf"/>
</dbReference>
<evidence type="ECO:0000256" key="1">
    <source>
        <dbReference type="ARBA" id="ARBA00001974"/>
    </source>
</evidence>
<dbReference type="InterPro" id="IPR036188">
    <property type="entry name" value="FAD/NAD-bd_sf"/>
</dbReference>